<reference evidence="3 4" key="1">
    <citation type="submission" date="2021-07" db="EMBL/GenBank/DDBJ databases">
        <authorList>
            <person name="Imarazene B."/>
            <person name="Zahm M."/>
            <person name="Klopp C."/>
            <person name="Cabau C."/>
            <person name="Beille S."/>
            <person name="Jouanno E."/>
            <person name="Castinel A."/>
            <person name="Lluch J."/>
            <person name="Gil L."/>
            <person name="Kuchtly C."/>
            <person name="Lopez Roques C."/>
            <person name="Donnadieu C."/>
            <person name="Parrinello H."/>
            <person name="Journot L."/>
            <person name="Du K."/>
            <person name="Schartl M."/>
            <person name="Retaux S."/>
            <person name="Guiguen Y."/>
        </authorList>
    </citation>
    <scope>NUCLEOTIDE SEQUENCE [LARGE SCALE GENOMIC DNA]</scope>
    <source>
        <strain evidence="3">Pach_M1</strain>
        <tissue evidence="3">Testis</tissue>
    </source>
</reference>
<feature type="compositionally biased region" description="Polar residues" evidence="1">
    <location>
        <begin position="125"/>
        <end position="136"/>
    </location>
</feature>
<dbReference type="EMBL" id="JAICCE010000004">
    <property type="protein sequence ID" value="KAG9278191.1"/>
    <property type="molecule type" value="Genomic_DNA"/>
</dbReference>
<feature type="domain" description="SAM" evidence="2">
    <location>
        <begin position="25"/>
        <end position="71"/>
    </location>
</feature>
<dbReference type="InterPro" id="IPR013761">
    <property type="entry name" value="SAM/pointed_sf"/>
</dbReference>
<evidence type="ECO:0000313" key="4">
    <source>
        <dbReference type="Proteomes" id="UP000752171"/>
    </source>
</evidence>
<dbReference type="GO" id="GO:0005737">
    <property type="term" value="C:cytoplasm"/>
    <property type="evidence" value="ECO:0007669"/>
    <property type="project" value="TreeGrafter"/>
</dbReference>
<dbReference type="Gene3D" id="1.10.150.50">
    <property type="entry name" value="Transcription Factor, Ets-1"/>
    <property type="match status" value="1"/>
</dbReference>
<proteinExistence type="predicted"/>
<sequence length="1661" mass="191220">MEEHETHFDTAMSHKKEFPLRVEEWTKEQVHQWLSEELKVNQTWADRLYEEDVSGKELICYKAKDLQELGIKHGPAVRIINTLEALVQTHKNEPVLDIQKDTPQTQSEPSGSSTTQCTESRHDTSVNTALPKTEQPQQKSKKKKQKSHKKGLGNPDTSTNSENIGSTNEEPSINTTTQTTESQAPKPLSNVDEGQPKERPTVMPSPTHKKRKNKTVVSSQNVPPDITETEPAETTDPPKMQVSNAEEPEIKSESKQPQSKHLCSFYPFDQQSAPHRYIENYILPPELGPSNLIDPVHEYKFLGRAEDIHVMKKKINKEAFRFAAGCMNARTNGTIHFGVADTKNTEFSHGEIVGVSVEKTDTIIDHFNQGIKQYFEDSADDAKKCIRQPRFVEVLCCDSTSSSKYVIEVDVVPSHIVVHEKIFYTQTLDEGNQWKKCKGKSLFIREGAATRDIQNIPPKELTKVIADLKIQDTKRKEAEIKPNRKRKLNQGEKLKSLLTDSDYYIIVTNKSHPEQLEHLKFLTTLRLFCVLDFDPDSVGNGTCHNYRKNRVANIHTPIQFHGDPGMLTQNLNLYKQTSWVMCNGRLDINTESDKPLPPNKWLINRAGEVQDMISFLCNPDTLPRRSLVIFLLLSVVESMNDPIFDTFMSFYKNLGGIQNIISICTTDNAFQKWKDFIQIRTEEDLSEQRIFELELSEINGSILEKHKQTTERLLPSVGGSSVVVKQIDEDSMPALDILYQNQCENVYAEESEEFKDFRKITEAEFYRGDKVKWWNFYFSDKTPTKPFIKRDKYTQVLKMVSGQTNNPTSTCFMVNLFHHPGCGGTTLAMHVMWDLRKEFRCAVLTDNTITKTEVAQQVAYLIKCGKSEKSHKTPVLLLVDDSEDTENTQELQHCLRKIIGEMDAFVVLLNCIRSKNPKEKWKNSVIESQYITASLSKEEQNAFEVKLQELHTIHDKPENFYSFMIMKTNFNQEYVTNVASNILRDVDVGSREAQLLSILALLNMYVAESNISVSLCEDFLGITRRLWGTESVLDKMESYSCLLIEFQAEECGVYKAIRFVHQRIAAECVIVLEERHRSPRADIILNMLHKNLFFERGMGRDSLLQSVKSMLITRQRKTEGDEKDTLFSPLIEDIKSGSEGPKKIENILTEASKRFDKDFSIPQALARHYYLNDKNFALAKNWANNAKTIKQNSYTADTVGQVSRSELKYKIESKKQEKSTYTAEDLNEFLELAKAAINAFRTAQTLAKKDDVDDTDEKRHWKQNIYNISGYMNEIDIAMTVFDIVKGLPLFEENNPMKHEYIRQFFKGNMKVSSIRTAQTDLKDKLMAVLKDNEPFLISLKSHVDRAFEFLEEFFTYTRGKGVVDKEKQNKNRNWISDHFKTYISLFYSSTEEKQRQRVCKPKLSLHMEIEECRMFLEENRANNFPRILQFLEVRKRMIEQIAEKYSFIYQNYSAKSLQDKTNHLLTHIILKLNHPTSKLAKSQKGLTDLLTDILQEAGLSYQYPEPYYLALLLLWPGNKHVDKRITTYVENIKRSSQKQHPYLFRARTPIAHLYLGKGDGLDRLVSKTFLDRSFSDVSERNILWQNAEIFKEAAIKEKLLRVNGIITQGELYAEYGKLQIPVRPTYLGGIRSGHSTEKVSFYVGFAIDGPLAYDIQYEET</sequence>
<name>A0A8T2MBF1_ASTMX</name>
<gene>
    <name evidence="3" type="primary">SAMD9</name>
    <name evidence="3" type="ORF">AMEX_G6012</name>
</gene>
<organism evidence="3 4">
    <name type="scientific">Astyanax mexicanus</name>
    <name type="common">Blind cave fish</name>
    <name type="synonym">Astyanax fasciatus mexicanus</name>
    <dbReference type="NCBI Taxonomy" id="7994"/>
    <lineage>
        <taxon>Eukaryota</taxon>
        <taxon>Metazoa</taxon>
        <taxon>Chordata</taxon>
        <taxon>Craniata</taxon>
        <taxon>Vertebrata</taxon>
        <taxon>Euteleostomi</taxon>
        <taxon>Actinopterygii</taxon>
        <taxon>Neopterygii</taxon>
        <taxon>Teleostei</taxon>
        <taxon>Ostariophysi</taxon>
        <taxon>Characiformes</taxon>
        <taxon>Characoidei</taxon>
        <taxon>Acestrorhamphidae</taxon>
        <taxon>Acestrorhamphinae</taxon>
        <taxon>Astyanax</taxon>
    </lineage>
</organism>
<dbReference type="OrthoDB" id="2337140at2759"/>
<dbReference type="SUPFAM" id="SSF47769">
    <property type="entry name" value="SAM/Pointed domain"/>
    <property type="match status" value="1"/>
</dbReference>
<evidence type="ECO:0000313" key="3">
    <source>
        <dbReference type="EMBL" id="KAG9278191.1"/>
    </source>
</evidence>
<dbReference type="InterPro" id="IPR001660">
    <property type="entry name" value="SAM"/>
</dbReference>
<dbReference type="Proteomes" id="UP000752171">
    <property type="component" value="Unassembled WGS sequence"/>
</dbReference>
<accession>A0A8T2MBF1</accession>
<dbReference type="PROSITE" id="PS50105">
    <property type="entry name" value="SAM_DOMAIN"/>
    <property type="match status" value="1"/>
</dbReference>
<feature type="compositionally biased region" description="Polar residues" evidence="1">
    <location>
        <begin position="155"/>
        <end position="183"/>
    </location>
</feature>
<protein>
    <submittedName>
        <fullName evidence="3">Sterile alpha motif domain-containing protein 9</fullName>
    </submittedName>
</protein>
<dbReference type="PANTHER" id="PTHR16155">
    <property type="entry name" value="DED DOMAIN-CONTAINING PROTEIN"/>
    <property type="match status" value="1"/>
</dbReference>
<dbReference type="PANTHER" id="PTHR16155:SF18">
    <property type="entry name" value="STERILE ALPHA MOTIF DOMAIN-CONTAINING PROTEIN 9-LIKE"/>
    <property type="match status" value="1"/>
</dbReference>
<evidence type="ECO:0000259" key="2">
    <source>
        <dbReference type="PROSITE" id="PS50105"/>
    </source>
</evidence>
<dbReference type="SMART" id="SM00454">
    <property type="entry name" value="SAM"/>
    <property type="match status" value="1"/>
</dbReference>
<comment type="caution">
    <text evidence="3">The sequence shown here is derived from an EMBL/GenBank/DDBJ whole genome shotgun (WGS) entry which is preliminary data.</text>
</comment>
<feature type="compositionally biased region" description="Basic residues" evidence="1">
    <location>
        <begin position="139"/>
        <end position="151"/>
    </location>
</feature>
<evidence type="ECO:0000256" key="1">
    <source>
        <dbReference type="SAM" id="MobiDB-lite"/>
    </source>
</evidence>
<feature type="compositionally biased region" description="Polar residues" evidence="1">
    <location>
        <begin position="101"/>
        <end position="118"/>
    </location>
</feature>
<feature type="region of interest" description="Disordered" evidence="1">
    <location>
        <begin position="94"/>
        <end position="258"/>
    </location>
</feature>